<proteinExistence type="predicted"/>
<sequence>MVVRSIHRPLSRAGSGAAAPLAWIPERPGLSGPEGAGLMAGSSGSGPVAAALVAFERVAVVAEAARVREAGVRAADQAGSLAAALEQAAAAAGGTGAGPPGGVLSGAALAECAALLVRRARDGVQETEQIAGRMESAAELLVGVDEEVARGVAGAGG</sequence>
<keyword evidence="2" id="KW-1185">Reference proteome</keyword>
<organism evidence="1 2">
    <name type="scientific">Dietzia cercidiphylli</name>
    <dbReference type="NCBI Taxonomy" id="498199"/>
    <lineage>
        <taxon>Bacteria</taxon>
        <taxon>Bacillati</taxon>
        <taxon>Actinomycetota</taxon>
        <taxon>Actinomycetes</taxon>
        <taxon>Mycobacteriales</taxon>
        <taxon>Dietziaceae</taxon>
        <taxon>Dietzia</taxon>
    </lineage>
</organism>
<name>A0ABP4V378_9ACTN</name>
<reference evidence="2" key="1">
    <citation type="journal article" date="2019" name="Int. J. Syst. Evol. Microbiol.">
        <title>The Global Catalogue of Microorganisms (GCM) 10K type strain sequencing project: providing services to taxonomists for standard genome sequencing and annotation.</title>
        <authorList>
            <consortium name="The Broad Institute Genomics Platform"/>
            <consortium name="The Broad Institute Genome Sequencing Center for Infectious Disease"/>
            <person name="Wu L."/>
            <person name="Ma J."/>
        </authorList>
    </citation>
    <scope>NUCLEOTIDE SEQUENCE [LARGE SCALE GENOMIC DNA]</scope>
    <source>
        <strain evidence="2">JCM 16002</strain>
    </source>
</reference>
<protein>
    <submittedName>
        <fullName evidence="1">Uncharacterized protein</fullName>
    </submittedName>
</protein>
<comment type="caution">
    <text evidence="1">The sequence shown here is derived from an EMBL/GenBank/DDBJ whole genome shotgun (WGS) entry which is preliminary data.</text>
</comment>
<dbReference type="Proteomes" id="UP001500383">
    <property type="component" value="Unassembled WGS sequence"/>
</dbReference>
<evidence type="ECO:0000313" key="1">
    <source>
        <dbReference type="EMBL" id="GAA1716994.1"/>
    </source>
</evidence>
<evidence type="ECO:0000313" key="2">
    <source>
        <dbReference type="Proteomes" id="UP001500383"/>
    </source>
</evidence>
<gene>
    <name evidence="1" type="ORF">GCM10009831_28600</name>
</gene>
<accession>A0ABP4V378</accession>
<dbReference type="EMBL" id="BAAAQG010000015">
    <property type="protein sequence ID" value="GAA1716994.1"/>
    <property type="molecule type" value="Genomic_DNA"/>
</dbReference>